<protein>
    <submittedName>
        <fullName evidence="4">Glycosyltransferase</fullName>
    </submittedName>
</protein>
<gene>
    <name evidence="4" type="ORF">H6L94_00280</name>
</gene>
<dbReference type="SUPFAM" id="SSF53756">
    <property type="entry name" value="UDP-Glycosyltransferase/glycogen phosphorylase"/>
    <property type="match status" value="1"/>
</dbReference>
<organism evidence="4">
    <name type="scientific">Staphylococcus epidermidis</name>
    <dbReference type="NCBI Taxonomy" id="1282"/>
    <lineage>
        <taxon>Bacteria</taxon>
        <taxon>Bacillati</taxon>
        <taxon>Bacillota</taxon>
        <taxon>Bacilli</taxon>
        <taxon>Bacillales</taxon>
        <taxon>Staphylococcaceae</taxon>
        <taxon>Staphylococcus</taxon>
    </lineage>
</organism>
<dbReference type="AlphaFoldDB" id="A0ABF7SXI4"/>
<dbReference type="Gene3D" id="3.40.50.2000">
    <property type="entry name" value="Glycogen Phosphorylase B"/>
    <property type="match status" value="2"/>
</dbReference>
<feature type="domain" description="Glycosyl transferase family 1" evidence="3">
    <location>
        <begin position="312"/>
        <end position="472"/>
    </location>
</feature>
<keyword evidence="1" id="KW-0328">Glycosyltransferase</keyword>
<evidence type="ECO:0000256" key="1">
    <source>
        <dbReference type="ARBA" id="ARBA00022676"/>
    </source>
</evidence>
<dbReference type="InterPro" id="IPR001296">
    <property type="entry name" value="Glyco_trans_1"/>
</dbReference>
<dbReference type="PANTHER" id="PTHR12526">
    <property type="entry name" value="GLYCOSYLTRANSFERASE"/>
    <property type="match status" value="1"/>
</dbReference>
<name>A0ABF7SXI4_STAEP</name>
<evidence type="ECO:0000313" key="4">
    <source>
        <dbReference type="EMBL" id="QRJ55784.1"/>
    </source>
</evidence>
<dbReference type="GO" id="GO:0016757">
    <property type="term" value="F:glycosyltransferase activity"/>
    <property type="evidence" value="ECO:0007669"/>
    <property type="project" value="UniProtKB-KW"/>
</dbReference>
<accession>A0ABF7SXI4</accession>
<dbReference type="PANTHER" id="PTHR12526:SF629">
    <property type="entry name" value="TEICHURONIC ACID BIOSYNTHESIS GLYCOSYLTRANSFERASE TUAH-RELATED"/>
    <property type="match status" value="1"/>
</dbReference>
<evidence type="ECO:0000256" key="2">
    <source>
        <dbReference type="ARBA" id="ARBA00022679"/>
    </source>
</evidence>
<sequence>MKQTYMIVNELDVNKGGMTTAMLTRSKFFLDNEISGDIITFDFKANYKDILKELVQSKKMDKRTQMHNPFIYFKNISNLQHKKYNYTMTRNLSNLLKDSVEIKENSRISRFFNIMSGEYLAYKRETEQETIFDLFKNNLRYKRIYFYKGKIVKTEVFNSDNNLIAEQFYDDNGYLYLYRQINPEKKSIGKTYLVCKEKQFKNNVEFCSYFLDKLIPDINDNIIICDGPGSFPKILKTNHKNVKKFAVIHVNHYKNFDDTGAVKKQEDYILRNANKINGVVMLTEAQKKDIIEKYKITNAYVISNFINITDDYRDKNDNKVVGHISRLVPQKGLPYLIDVAKKVVEQDNSVEFHLYGTGEEKSKIENLIQESNLTNNVKLLGYTTNAIEKIKDFRCVISTSQFEGQGLSLIEAMLLKKPVVAFDVKYGPSDFVKDGKNGYLIENKDIKKMANKILKLLHDKELSKSLGKHGRDTIIDMYQPEKLMVKWKQLFN</sequence>
<evidence type="ECO:0000259" key="3">
    <source>
        <dbReference type="Pfam" id="PF00534"/>
    </source>
</evidence>
<keyword evidence="2" id="KW-0808">Transferase</keyword>
<dbReference type="Pfam" id="PF00534">
    <property type="entry name" value="Glycos_transf_1"/>
    <property type="match status" value="1"/>
</dbReference>
<reference evidence="4" key="1">
    <citation type="submission" date="2020-08" db="EMBL/GenBank/DDBJ databases">
        <title>Adaptive events in Staphylococcus epidermidis populations during pathogenesis of prosthetic joint infections.</title>
        <authorList>
            <person name="Both A."/>
            <person name="Huang J."/>
            <person name="Qi M."/>
            <person name="Lausmann C."/>
            <person name="Weisselberg S."/>
            <person name="Buettner H."/>
            <person name="Lezius S."/>
            <person name="Failla A.V."/>
            <person name="Christner M."/>
            <person name="Gehrke T."/>
            <person name="Alawi M."/>
            <person name="Aepfelbacher M."/>
            <person name="Rohde H."/>
        </authorList>
    </citation>
    <scope>NUCLEOTIDE SEQUENCE</scope>
    <source>
        <strain evidence="4">HD66-8</strain>
    </source>
</reference>
<dbReference type="EMBL" id="CP060250">
    <property type="protein sequence ID" value="QRJ55784.1"/>
    <property type="molecule type" value="Genomic_DNA"/>
</dbReference>
<dbReference type="RefSeq" id="WP_002486127.1">
    <property type="nucleotide sequence ID" value="NZ_CAJUVF010000018.1"/>
</dbReference>
<proteinExistence type="predicted"/>